<keyword evidence="2" id="KW-1185">Reference proteome</keyword>
<dbReference type="EMBL" id="JH921454">
    <property type="protein sequence ID" value="EKD12878.1"/>
    <property type="molecule type" value="Genomic_DNA"/>
</dbReference>
<dbReference type="KEGG" id="mbe:MBM_09107"/>
<reference evidence="1 2" key="1">
    <citation type="journal article" date="2012" name="BMC Genomics">
        <title>Sequencing the genome of Marssonina brunnea reveals fungus-poplar co-evolution.</title>
        <authorList>
            <person name="Zhu S."/>
            <person name="Cao Y.-Z."/>
            <person name="Jiang C."/>
            <person name="Tan B.-Y."/>
            <person name="Wang Z."/>
            <person name="Feng S."/>
            <person name="Zhang L."/>
            <person name="Su X.-H."/>
            <person name="Brejova B."/>
            <person name="Vinar T."/>
            <person name="Xu M."/>
            <person name="Wang M.-X."/>
            <person name="Zhang S.-G."/>
            <person name="Huang M.-R."/>
            <person name="Wu R."/>
            <person name="Zhou Y."/>
        </authorList>
    </citation>
    <scope>NUCLEOTIDE SEQUENCE [LARGE SCALE GENOMIC DNA]</scope>
    <source>
        <strain evidence="1 2">MB_m1</strain>
    </source>
</reference>
<dbReference type="InParanoid" id="K1WVZ6"/>
<dbReference type="Proteomes" id="UP000006753">
    <property type="component" value="Unassembled WGS sequence"/>
</dbReference>
<dbReference type="AlphaFoldDB" id="K1WVZ6"/>
<evidence type="ECO:0000313" key="1">
    <source>
        <dbReference type="EMBL" id="EKD12878.1"/>
    </source>
</evidence>
<proteinExistence type="predicted"/>
<dbReference type="RefSeq" id="XP_007296996.1">
    <property type="nucleotide sequence ID" value="XM_007296934.1"/>
</dbReference>
<protein>
    <submittedName>
        <fullName evidence="1">Uncharacterized protein</fullName>
    </submittedName>
</protein>
<gene>
    <name evidence="1" type="ORF">MBM_09107</name>
</gene>
<evidence type="ECO:0000313" key="2">
    <source>
        <dbReference type="Proteomes" id="UP000006753"/>
    </source>
</evidence>
<dbReference type="GeneID" id="18765042"/>
<dbReference type="HOGENOM" id="CLU_2413443_0_0_1"/>
<dbReference type="InterPro" id="IPR054208">
    <property type="entry name" value="DUF6914"/>
</dbReference>
<name>K1WVZ6_MARBU</name>
<dbReference type="OrthoDB" id="2679825at2759"/>
<accession>K1WVZ6</accession>
<sequence length="93" mass="10638">MPVELSETRRGNMYYWAFLRGPKAEIGEHVPGTRYHVRNSPQVGGEGGRWEVGDVRNTNTLPVLARVLIAKFEDDQRLFNLLYNVPVNNLDPE</sequence>
<organism evidence="1 2">
    <name type="scientific">Marssonina brunnea f. sp. multigermtubi (strain MB_m1)</name>
    <name type="common">Marssonina leaf spot fungus</name>
    <dbReference type="NCBI Taxonomy" id="1072389"/>
    <lineage>
        <taxon>Eukaryota</taxon>
        <taxon>Fungi</taxon>
        <taxon>Dikarya</taxon>
        <taxon>Ascomycota</taxon>
        <taxon>Pezizomycotina</taxon>
        <taxon>Leotiomycetes</taxon>
        <taxon>Helotiales</taxon>
        <taxon>Drepanopezizaceae</taxon>
        <taxon>Drepanopeziza</taxon>
    </lineage>
</organism>
<dbReference type="Pfam" id="PF21858">
    <property type="entry name" value="DUF6914"/>
    <property type="match status" value="1"/>
</dbReference>